<sequence>MKVLVIVPAYNEEQNILKTIRDIQKSGPESIQYLVINDCSTDKTKSVLRQAEANYLDLPINLGIGGGVQTGYRYALEYGYDIAIQFDGDGQHDAQYLQNLIAPIERGEADVVIGSRFLEKEGFQSTGLRRLGINFLSGLIHLLCGVKVRDVTSGMRAVNRSMIERFAADYAQDYPEPEAILAAGLAGAKIVEVPVQMRERQGGVSSINPVRSVYYMIKVSLALILFRLMYGREAKNDQ</sequence>
<name>A0ABR7HQK3_9FIRM</name>
<dbReference type="PANTHER" id="PTHR48090">
    <property type="entry name" value="UNDECAPRENYL-PHOSPHATE 4-DEOXY-4-FORMAMIDO-L-ARABINOSE TRANSFERASE-RELATED"/>
    <property type="match status" value="1"/>
</dbReference>
<feature type="domain" description="Glycosyltransferase 2-like" evidence="1">
    <location>
        <begin position="5"/>
        <end position="164"/>
    </location>
</feature>
<dbReference type="InterPro" id="IPR001173">
    <property type="entry name" value="Glyco_trans_2-like"/>
</dbReference>
<dbReference type="InterPro" id="IPR029044">
    <property type="entry name" value="Nucleotide-diphossugar_trans"/>
</dbReference>
<evidence type="ECO:0000313" key="3">
    <source>
        <dbReference type="Proteomes" id="UP000660021"/>
    </source>
</evidence>
<comment type="caution">
    <text evidence="2">The sequence shown here is derived from an EMBL/GenBank/DDBJ whole genome shotgun (WGS) entry which is preliminary data.</text>
</comment>
<dbReference type="Proteomes" id="UP000660021">
    <property type="component" value="Unassembled WGS sequence"/>
</dbReference>
<dbReference type="RefSeq" id="WP_101692176.1">
    <property type="nucleotide sequence ID" value="NZ_JACOPR010000002.1"/>
</dbReference>
<dbReference type="CDD" id="cd04179">
    <property type="entry name" value="DPM_DPG-synthase_like"/>
    <property type="match status" value="1"/>
</dbReference>
<proteinExistence type="predicted"/>
<evidence type="ECO:0000259" key="1">
    <source>
        <dbReference type="Pfam" id="PF00535"/>
    </source>
</evidence>
<reference evidence="2 3" key="1">
    <citation type="submission" date="2020-08" db="EMBL/GenBank/DDBJ databases">
        <title>Genome public.</title>
        <authorList>
            <person name="Liu C."/>
            <person name="Sun Q."/>
        </authorList>
    </citation>
    <scope>NUCLEOTIDE SEQUENCE [LARGE SCALE GENOMIC DNA]</scope>
    <source>
        <strain evidence="2 3">New-38</strain>
    </source>
</reference>
<organism evidence="2 3">
    <name type="scientific">Pseudoflavonifractor hominis</name>
    <dbReference type="NCBI Taxonomy" id="2763059"/>
    <lineage>
        <taxon>Bacteria</taxon>
        <taxon>Bacillati</taxon>
        <taxon>Bacillota</taxon>
        <taxon>Clostridia</taxon>
        <taxon>Eubacteriales</taxon>
        <taxon>Oscillospiraceae</taxon>
        <taxon>Pseudoflavonifractor</taxon>
    </lineage>
</organism>
<protein>
    <submittedName>
        <fullName evidence="2">Glycosyltransferase family 2 protein</fullName>
    </submittedName>
</protein>
<dbReference type="SUPFAM" id="SSF53448">
    <property type="entry name" value="Nucleotide-diphospho-sugar transferases"/>
    <property type="match status" value="1"/>
</dbReference>
<keyword evidence="3" id="KW-1185">Reference proteome</keyword>
<dbReference type="InterPro" id="IPR050256">
    <property type="entry name" value="Glycosyltransferase_2"/>
</dbReference>
<dbReference type="Pfam" id="PF00535">
    <property type="entry name" value="Glycos_transf_2"/>
    <property type="match status" value="1"/>
</dbReference>
<dbReference type="EMBL" id="JACOPR010000002">
    <property type="protein sequence ID" value="MBC5729736.1"/>
    <property type="molecule type" value="Genomic_DNA"/>
</dbReference>
<accession>A0ABR7HQK3</accession>
<evidence type="ECO:0000313" key="2">
    <source>
        <dbReference type="EMBL" id="MBC5729736.1"/>
    </source>
</evidence>
<dbReference type="Gene3D" id="3.90.550.10">
    <property type="entry name" value="Spore Coat Polysaccharide Biosynthesis Protein SpsA, Chain A"/>
    <property type="match status" value="1"/>
</dbReference>
<gene>
    <name evidence="2" type="ORF">H8S34_02670</name>
</gene>
<dbReference type="PANTHER" id="PTHR48090:SF7">
    <property type="entry name" value="RFBJ PROTEIN"/>
    <property type="match status" value="1"/>
</dbReference>